<evidence type="ECO:0000256" key="1">
    <source>
        <dbReference type="ARBA" id="ARBA00004339"/>
    </source>
</evidence>
<evidence type="ECO:0000256" key="2">
    <source>
        <dbReference type="ARBA" id="ARBA00009387"/>
    </source>
</evidence>
<evidence type="ECO:0000256" key="5">
    <source>
        <dbReference type="SAM" id="SignalP"/>
    </source>
</evidence>
<gene>
    <name evidence="7" type="ORF">NYP16_03930</name>
</gene>
<keyword evidence="4" id="KW-0472">Membrane</keyword>
<sequence length="464" mass="50367">MRRKATLLISTLMLASGPLQAADRVTLSDSSSQPAFGDLETLTSRNLVRVLVPLSRSDFYLDSGSPRGRTAQRLEALATALAPLRVQYILTPRDRLLSDLAAGRGDLAAGGIEISDHGLRSIDFSTAVATPAADVFVTRKGSPAIRSFEDLSGRRVYARRGSRTLAYLHALDAHLAQEGLRPMVILSLPEELGEEDLLDMLNAGLIEATVTSERLAKFWARPLPQIRPEAPLASGDNPEATLQSSGRMAWAFRQESPALAKIVNSTLADFPEPSDEDVARWGANARKLQNARGAAALARLDKALPLFEKYGAELNLEPLVIAAVGFQESRLDHSVRGAGGLTGVMQMRAPIAKQMKAGPVTKFDSNIEAGAKYLAYLANHLFGGAKPDRLNRSLFAAAAYNMGPDRISSARVKAKAMGLDPNIWFDNVELAAMAQSGLRPVLYVRDIFKYYVAYQAEFALRQRP</sequence>
<keyword evidence="4" id="KW-0998">Cell outer membrane</keyword>
<dbReference type="InterPro" id="IPR001638">
    <property type="entry name" value="Solute-binding_3/MltF_N"/>
</dbReference>
<feature type="chain" id="PRO_5040814074" evidence="5">
    <location>
        <begin position="22"/>
        <end position="464"/>
    </location>
</feature>
<keyword evidence="3 5" id="KW-0732">Signal</keyword>
<evidence type="ECO:0000256" key="3">
    <source>
        <dbReference type="ARBA" id="ARBA00022729"/>
    </source>
</evidence>
<reference evidence="7" key="1">
    <citation type="submission" date="2022-08" db="EMBL/GenBank/DDBJ databases">
        <authorList>
            <person name="Vandamme P."/>
            <person name="Hettiarachchi A."/>
            <person name="Peeters C."/>
            <person name="Cnockaert M."/>
            <person name="Carlier A."/>
        </authorList>
    </citation>
    <scope>NUCLEOTIDE SEQUENCE</scope>
    <source>
        <strain evidence="7">LMG 31809</strain>
    </source>
</reference>
<name>A0A9X3TWU5_9PROT</name>
<reference evidence="7" key="2">
    <citation type="journal article" date="2023" name="Syst. Appl. Microbiol.">
        <title>Govania unica gen. nov., sp. nov., a rare biosphere bacterium that represents a novel family in the class Alphaproteobacteria.</title>
        <authorList>
            <person name="Vandamme P."/>
            <person name="Peeters C."/>
            <person name="Hettiarachchi A."/>
            <person name="Cnockaert M."/>
            <person name="Carlier A."/>
        </authorList>
    </citation>
    <scope>NUCLEOTIDE SEQUENCE</scope>
    <source>
        <strain evidence="7">LMG 31809</strain>
    </source>
</reference>
<keyword evidence="8" id="KW-1185">Reference proteome</keyword>
<comment type="caution">
    <text evidence="7">The sequence shown here is derived from an EMBL/GenBank/DDBJ whole genome shotgun (WGS) entry which is preliminary data.</text>
</comment>
<dbReference type="Gene3D" id="3.40.190.10">
    <property type="entry name" value="Periplasmic binding protein-like II"/>
    <property type="match status" value="2"/>
</dbReference>
<evidence type="ECO:0000313" key="8">
    <source>
        <dbReference type="Proteomes" id="UP001141619"/>
    </source>
</evidence>
<proteinExistence type="inferred from homology"/>
<dbReference type="SUPFAM" id="SSF53850">
    <property type="entry name" value="Periplasmic binding protein-like II"/>
    <property type="match status" value="1"/>
</dbReference>
<dbReference type="InterPro" id="IPR008258">
    <property type="entry name" value="Transglycosylase_SLT_dom_1"/>
</dbReference>
<dbReference type="RefSeq" id="WP_274942797.1">
    <property type="nucleotide sequence ID" value="NZ_JANWOI010000001.1"/>
</dbReference>
<protein>
    <submittedName>
        <fullName evidence="7">Transporter substrate-binding domain-containing protein</fullName>
    </submittedName>
</protein>
<dbReference type="InterPro" id="IPR023346">
    <property type="entry name" value="Lysozyme-like_dom_sf"/>
</dbReference>
<feature type="domain" description="Solute-binding protein family 3/N-terminal" evidence="6">
    <location>
        <begin position="47"/>
        <end position="285"/>
    </location>
</feature>
<comment type="similarity">
    <text evidence="2">Belongs to the virb1 family.</text>
</comment>
<evidence type="ECO:0000259" key="6">
    <source>
        <dbReference type="SMART" id="SM00062"/>
    </source>
</evidence>
<dbReference type="Gene3D" id="1.10.530.10">
    <property type="match status" value="1"/>
</dbReference>
<dbReference type="AlphaFoldDB" id="A0A9X3TWU5"/>
<dbReference type="PANTHER" id="PTHR35936">
    <property type="entry name" value="MEMBRANE-BOUND LYTIC MUREIN TRANSGLYCOSYLASE F"/>
    <property type="match status" value="1"/>
</dbReference>
<evidence type="ECO:0000313" key="7">
    <source>
        <dbReference type="EMBL" id="MDA5193103.1"/>
    </source>
</evidence>
<dbReference type="PANTHER" id="PTHR35936:SF19">
    <property type="entry name" value="AMINO-ACID-BINDING PROTEIN YXEM-RELATED"/>
    <property type="match status" value="1"/>
</dbReference>
<comment type="subcellular location">
    <subcellularLocation>
        <location evidence="1">Cell outer membrane</location>
        <topology evidence="1">Peripheral membrane protein</topology>
    </subcellularLocation>
</comment>
<dbReference type="Pfam" id="PF00497">
    <property type="entry name" value="SBP_bac_3"/>
    <property type="match status" value="1"/>
</dbReference>
<evidence type="ECO:0000256" key="4">
    <source>
        <dbReference type="ARBA" id="ARBA00023237"/>
    </source>
</evidence>
<dbReference type="Proteomes" id="UP001141619">
    <property type="component" value="Unassembled WGS sequence"/>
</dbReference>
<accession>A0A9X3TWU5</accession>
<organism evidence="7 8">
    <name type="scientific">Govanella unica</name>
    <dbReference type="NCBI Taxonomy" id="2975056"/>
    <lineage>
        <taxon>Bacteria</taxon>
        <taxon>Pseudomonadati</taxon>
        <taxon>Pseudomonadota</taxon>
        <taxon>Alphaproteobacteria</taxon>
        <taxon>Emcibacterales</taxon>
        <taxon>Govanellaceae</taxon>
        <taxon>Govanella</taxon>
    </lineage>
</organism>
<dbReference type="GO" id="GO:0009279">
    <property type="term" value="C:cell outer membrane"/>
    <property type="evidence" value="ECO:0007669"/>
    <property type="project" value="UniProtKB-SubCell"/>
</dbReference>
<dbReference type="SMART" id="SM00062">
    <property type="entry name" value="PBPb"/>
    <property type="match status" value="1"/>
</dbReference>
<dbReference type="EMBL" id="JANWOI010000001">
    <property type="protein sequence ID" value="MDA5193103.1"/>
    <property type="molecule type" value="Genomic_DNA"/>
</dbReference>
<dbReference type="SUPFAM" id="SSF53955">
    <property type="entry name" value="Lysozyme-like"/>
    <property type="match status" value="1"/>
</dbReference>
<dbReference type="Pfam" id="PF01464">
    <property type="entry name" value="SLT"/>
    <property type="match status" value="1"/>
</dbReference>
<feature type="signal peptide" evidence="5">
    <location>
        <begin position="1"/>
        <end position="21"/>
    </location>
</feature>